<dbReference type="GO" id="GO:0030313">
    <property type="term" value="C:cell envelope"/>
    <property type="evidence" value="ECO:0007669"/>
    <property type="project" value="UniProtKB-SubCell"/>
</dbReference>
<dbReference type="STRING" id="1177755.A7A08_01267"/>
<feature type="region of interest" description="Disordered" evidence="3">
    <location>
        <begin position="1"/>
        <end position="58"/>
    </location>
</feature>
<dbReference type="SUPFAM" id="SSF111369">
    <property type="entry name" value="HlyD-like secretion proteins"/>
    <property type="match status" value="1"/>
</dbReference>
<feature type="region of interest" description="Disordered" evidence="3">
    <location>
        <begin position="253"/>
        <end position="315"/>
    </location>
</feature>
<accession>A0A1E2S0T6</accession>
<comment type="caution">
    <text evidence="6">The sequence shown here is derived from an EMBL/GenBank/DDBJ whole genome shotgun (WGS) entry which is preliminary data.</text>
</comment>
<evidence type="ECO:0000256" key="2">
    <source>
        <dbReference type="SAM" id="Coils"/>
    </source>
</evidence>
<evidence type="ECO:0000256" key="4">
    <source>
        <dbReference type="SAM" id="Phobius"/>
    </source>
</evidence>
<proteinExistence type="predicted"/>
<dbReference type="AlphaFoldDB" id="A0A1E2S0T6"/>
<evidence type="ECO:0000256" key="1">
    <source>
        <dbReference type="ARBA" id="ARBA00004196"/>
    </source>
</evidence>
<keyword evidence="2" id="KW-0175">Coiled coil</keyword>
<reference evidence="6 7" key="1">
    <citation type="submission" date="2016-07" db="EMBL/GenBank/DDBJ databases">
        <title>Draft genome sequence of Methyloligella halotolerans C2T (VKM B-2706T=CCUG 61687T=DSM 25045T), a halotolerant polyhydroxybutyrate accumulating methylotroph.</title>
        <authorList>
            <person name="Vasilenko O.V."/>
            <person name="Doronina N.V."/>
            <person name="Poroshina M.N."/>
            <person name="Tarlachkov S.V."/>
            <person name="Trotsenko Y.A."/>
        </authorList>
    </citation>
    <scope>NUCLEOTIDE SEQUENCE [LARGE SCALE GENOMIC DNA]</scope>
    <source>
        <strain evidence="6 7">VKM B-2706</strain>
    </source>
</reference>
<comment type="subcellular location">
    <subcellularLocation>
        <location evidence="1">Cell envelope</location>
    </subcellularLocation>
</comment>
<evidence type="ECO:0000313" key="6">
    <source>
        <dbReference type="EMBL" id="ODA68097.1"/>
    </source>
</evidence>
<name>A0A1E2S0T6_9HYPH</name>
<feature type="coiled-coil region" evidence="2">
    <location>
        <begin position="141"/>
        <end position="227"/>
    </location>
</feature>
<evidence type="ECO:0000313" key="7">
    <source>
        <dbReference type="Proteomes" id="UP000095087"/>
    </source>
</evidence>
<feature type="transmembrane region" description="Helical" evidence="4">
    <location>
        <begin position="66"/>
        <end position="84"/>
    </location>
</feature>
<organism evidence="6 7">
    <name type="scientific">Methyloligella halotolerans</name>
    <dbReference type="NCBI Taxonomy" id="1177755"/>
    <lineage>
        <taxon>Bacteria</taxon>
        <taxon>Pseudomonadati</taxon>
        <taxon>Pseudomonadota</taxon>
        <taxon>Alphaproteobacteria</taxon>
        <taxon>Hyphomicrobiales</taxon>
        <taxon>Hyphomicrobiaceae</taxon>
        <taxon>Methyloligella</taxon>
    </lineage>
</organism>
<feature type="domain" description="Multidrug resistance protein MdtA-like barrel-sandwich hybrid" evidence="5">
    <location>
        <begin position="101"/>
        <end position="311"/>
    </location>
</feature>
<sequence>MGKVERDADFSPAEPLGEVQEKKPDSTPEPASSEEQDATAVAAKEAEHQADTGPAPRNKRRGRVRLVLFALLPLALAIGAYFYVTGGAVMESENAYVRTDMVAVSTDVSGIVQSVAVHDNQPVKQGDVLFRLDPLPFKLALEKAEGQVGIARAQLEALKGSYAQIETQIDQAKMDVDFYERDFDRKQSLLKRNFASQADYDEAQHNLQDAQQNLASLKTQLAQAAAKLDNHPDYPVEKLSGFKYAVAQRDEAKRQLDHTTVRAHSMASSPTSRRSRSGSILRPPRPHSAWWRRITCGWRRNPKRPSSPMSGPARR</sequence>
<dbReference type="Gene3D" id="2.40.50.100">
    <property type="match status" value="1"/>
</dbReference>
<keyword evidence="7" id="KW-1185">Reference proteome</keyword>
<dbReference type="Proteomes" id="UP000095087">
    <property type="component" value="Unassembled WGS sequence"/>
</dbReference>
<dbReference type="InterPro" id="IPR058625">
    <property type="entry name" value="MdtA-like_BSH"/>
</dbReference>
<dbReference type="Pfam" id="PF25917">
    <property type="entry name" value="BSH_RND"/>
    <property type="match status" value="1"/>
</dbReference>
<protein>
    <submittedName>
        <fullName evidence="6">Multidrug resistance protein MdtN</fullName>
    </submittedName>
</protein>
<keyword evidence="4" id="KW-1133">Transmembrane helix</keyword>
<keyword evidence="4" id="KW-0812">Transmembrane</keyword>
<dbReference type="InterPro" id="IPR050739">
    <property type="entry name" value="MFP"/>
</dbReference>
<dbReference type="PANTHER" id="PTHR30386:SF19">
    <property type="entry name" value="MULTIDRUG EXPORT PROTEIN EMRA-RELATED"/>
    <property type="match status" value="1"/>
</dbReference>
<gene>
    <name evidence="6" type="ORF">A7A08_01267</name>
</gene>
<dbReference type="EMBL" id="MASI01000002">
    <property type="protein sequence ID" value="ODA68097.1"/>
    <property type="molecule type" value="Genomic_DNA"/>
</dbReference>
<evidence type="ECO:0000256" key="3">
    <source>
        <dbReference type="SAM" id="MobiDB-lite"/>
    </source>
</evidence>
<keyword evidence="4" id="KW-0472">Membrane</keyword>
<evidence type="ECO:0000259" key="5">
    <source>
        <dbReference type="Pfam" id="PF25917"/>
    </source>
</evidence>
<dbReference type="PANTHER" id="PTHR30386">
    <property type="entry name" value="MEMBRANE FUSION SUBUNIT OF EMRAB-TOLC MULTIDRUG EFFLUX PUMP"/>
    <property type="match status" value="1"/>
</dbReference>
<dbReference type="Gene3D" id="1.10.287.470">
    <property type="entry name" value="Helix hairpin bin"/>
    <property type="match status" value="1"/>
</dbReference>